<comment type="caution">
    <text evidence="1">The sequence shown here is derived from an EMBL/GenBank/DDBJ whole genome shotgun (WGS) entry which is preliminary data.</text>
</comment>
<accession>A0A369Q7T8</accession>
<dbReference type="PANTHER" id="PTHR38477">
    <property type="entry name" value="HYPOTHETICAL EXPORTED PROTEIN"/>
    <property type="match status" value="1"/>
</dbReference>
<dbReference type="PROSITE" id="PS51318">
    <property type="entry name" value="TAT"/>
    <property type="match status" value="1"/>
</dbReference>
<dbReference type="AlphaFoldDB" id="A0A369Q7T8"/>
<keyword evidence="2" id="KW-1185">Reference proteome</keyword>
<proteinExistence type="predicted"/>
<protein>
    <recommendedName>
        <fullName evidence="3">Twin-arginine translocation pathway signal</fullName>
    </recommendedName>
</protein>
<dbReference type="InterPro" id="IPR032676">
    <property type="entry name" value="YkuD_2"/>
</dbReference>
<reference evidence="1 2" key="1">
    <citation type="submission" date="2018-04" db="EMBL/GenBank/DDBJ databases">
        <title>Altererythrobacter sp. HME9302 genome sequencing and assembly.</title>
        <authorList>
            <person name="Kang H."/>
            <person name="Kim H."/>
            <person name="Joh K."/>
        </authorList>
    </citation>
    <scope>NUCLEOTIDE SEQUENCE [LARGE SCALE GENOMIC DNA]</scope>
    <source>
        <strain evidence="1 2">HME9302</strain>
    </source>
</reference>
<dbReference type="Proteomes" id="UP000253727">
    <property type="component" value="Unassembled WGS sequence"/>
</dbReference>
<dbReference type="InterPro" id="IPR006311">
    <property type="entry name" value="TAT_signal"/>
</dbReference>
<sequence>MVAHGMNRRDFLGTGVKAGAILATSAALPATVFATPAAGTPRDRQLFAIAQRELAKAGKAIWRSDIVGIADFGLRSSEPRFHFVNLDRSEVQSFRVSHGTGSDPEHDGWLNDFSNVHGSNATSRGAYVTWEWYTGRYGTSVRLGGLDDSNSNALKRYIVMHRAKYAENEHLAKWGRLGRSNGCFAMGEEQFRMALTNLSGGRLLYADSLGLAADGTTVTKPAPILPAQPELELLQPETPTAAQRLNPGSF</sequence>
<evidence type="ECO:0008006" key="3">
    <source>
        <dbReference type="Google" id="ProtNLM"/>
    </source>
</evidence>
<dbReference type="EMBL" id="QBKA01000002">
    <property type="protein sequence ID" value="RDC60774.1"/>
    <property type="molecule type" value="Genomic_DNA"/>
</dbReference>
<evidence type="ECO:0000313" key="1">
    <source>
        <dbReference type="EMBL" id="RDC60774.1"/>
    </source>
</evidence>
<gene>
    <name evidence="1" type="ORF">HME9302_01990</name>
</gene>
<evidence type="ECO:0000313" key="2">
    <source>
        <dbReference type="Proteomes" id="UP000253727"/>
    </source>
</evidence>
<name>A0A369Q7T8_9SPHN</name>
<organism evidence="1 2">
    <name type="scientific">Alteripontixanthobacter maritimus</name>
    <dbReference type="NCBI Taxonomy" id="2161824"/>
    <lineage>
        <taxon>Bacteria</taxon>
        <taxon>Pseudomonadati</taxon>
        <taxon>Pseudomonadota</taxon>
        <taxon>Alphaproteobacteria</taxon>
        <taxon>Sphingomonadales</taxon>
        <taxon>Erythrobacteraceae</taxon>
        <taxon>Alteripontixanthobacter</taxon>
    </lineage>
</organism>
<dbReference type="Pfam" id="PF13645">
    <property type="entry name" value="YkuD_2"/>
    <property type="match status" value="1"/>
</dbReference>
<dbReference type="PANTHER" id="PTHR38477:SF1">
    <property type="entry name" value="MUREIN L,D-TRANSPEPTIDASE CATALYTIC DOMAIN FAMILY PROTEIN"/>
    <property type="match status" value="1"/>
</dbReference>